<evidence type="ECO:0000313" key="5">
    <source>
        <dbReference type="Proteomes" id="UP000249005"/>
    </source>
</evidence>
<name>A0A2X4USD3_9GAMM</name>
<evidence type="ECO:0000313" key="4">
    <source>
        <dbReference type="EMBL" id="SQI41731.1"/>
    </source>
</evidence>
<gene>
    <name evidence="4" type="primary">parE1</name>
    <name evidence="4" type="ORF">NCTC12151_02303</name>
</gene>
<accession>A0A2X4USD3</accession>
<dbReference type="InterPro" id="IPR028344">
    <property type="entry name" value="ParE1/4"/>
</dbReference>
<dbReference type="KEGG" id="lri:NCTC12151_02303"/>
<dbReference type="InterPro" id="IPR035093">
    <property type="entry name" value="RelE/ParE_toxin_dom_sf"/>
</dbReference>
<proteinExistence type="inferred from homology"/>
<keyword evidence="2" id="KW-1277">Toxin-antitoxin system</keyword>
<dbReference type="PIRSF" id="PIRSF029218">
    <property type="entry name" value="ParE"/>
    <property type="match status" value="1"/>
</dbReference>
<evidence type="ECO:0000256" key="2">
    <source>
        <dbReference type="ARBA" id="ARBA00022649"/>
    </source>
</evidence>
<evidence type="ECO:0000256" key="1">
    <source>
        <dbReference type="ARBA" id="ARBA00006226"/>
    </source>
</evidence>
<dbReference type="InterPro" id="IPR007712">
    <property type="entry name" value="RelE/ParE_toxin"/>
</dbReference>
<sequence length="98" mass="11456">MYKLSHLAAIDFASIYEYTLTAFGAAQADDYTNALENILGSIVQSPFIGRAYPDIHQEIRRVDYRHHAIFYRIRKNDVFVLRILHQQMEPLIHFSAEE</sequence>
<keyword evidence="5" id="KW-1185">Reference proteome</keyword>
<dbReference type="InterPro" id="IPR051803">
    <property type="entry name" value="TA_system_RelE-like_toxin"/>
</dbReference>
<dbReference type="Gene3D" id="3.30.2310.20">
    <property type="entry name" value="RelE-like"/>
    <property type="match status" value="1"/>
</dbReference>
<organism evidence="4 5">
    <name type="scientific">Leminorella richardii</name>
    <dbReference type="NCBI Taxonomy" id="158841"/>
    <lineage>
        <taxon>Bacteria</taxon>
        <taxon>Pseudomonadati</taxon>
        <taxon>Pseudomonadota</taxon>
        <taxon>Gammaproteobacteria</taxon>
        <taxon>Enterobacterales</taxon>
        <taxon>Budviciaceae</taxon>
        <taxon>Leminorella</taxon>
    </lineage>
</organism>
<dbReference type="PANTHER" id="PTHR33755">
    <property type="entry name" value="TOXIN PARE1-RELATED"/>
    <property type="match status" value="1"/>
</dbReference>
<protein>
    <recommendedName>
        <fullName evidence="3">Toxin</fullName>
    </recommendedName>
</protein>
<dbReference type="Proteomes" id="UP000249005">
    <property type="component" value="Chromosome 1"/>
</dbReference>
<reference evidence="4 5" key="1">
    <citation type="submission" date="2018-06" db="EMBL/GenBank/DDBJ databases">
        <authorList>
            <consortium name="Pathogen Informatics"/>
            <person name="Doyle S."/>
        </authorList>
    </citation>
    <scope>NUCLEOTIDE SEQUENCE [LARGE SCALE GENOMIC DNA]</scope>
    <source>
        <strain evidence="4 5">NCTC12151</strain>
    </source>
</reference>
<dbReference type="OrthoDB" id="516834at2"/>
<dbReference type="PANTHER" id="PTHR33755:SF3">
    <property type="entry name" value="TOXIN"/>
    <property type="match status" value="1"/>
</dbReference>
<comment type="similarity">
    <text evidence="1 3">Belongs to the RelE toxin family.</text>
</comment>
<evidence type="ECO:0000256" key="3">
    <source>
        <dbReference type="PIRNR" id="PIRNR029218"/>
    </source>
</evidence>
<dbReference type="AlphaFoldDB" id="A0A2X4USD3"/>
<dbReference type="Pfam" id="PF05016">
    <property type="entry name" value="ParE_toxin"/>
    <property type="match status" value="1"/>
</dbReference>
<dbReference type="EMBL" id="LS483470">
    <property type="protein sequence ID" value="SQI41731.1"/>
    <property type="molecule type" value="Genomic_DNA"/>
</dbReference>
<dbReference type="RefSeq" id="WP_111740767.1">
    <property type="nucleotide sequence ID" value="NZ_LR698987.1"/>
</dbReference>